<sequence length="178" mass="19450">MEKFFLRALGRSYTYCCAEATPPLPAPQQQQPPPPSGRTSGGGRRSTDVAVLRSKASARHARSSPRKRRARRERTTCSSGVDGDDVVVEQRQYGPESLRADCVKDDAPGCCCQLLDARVVTRRGGETVTSFTPLAPSARRRLILRSYPGPYGSWKSPPVVPSEATYRSDPLRMCPAVA</sequence>
<dbReference type="Proteomes" id="UP000821837">
    <property type="component" value="Chromosome 5"/>
</dbReference>
<protein>
    <submittedName>
        <fullName evidence="2">Uncharacterized protein</fullName>
    </submittedName>
</protein>
<feature type="compositionally biased region" description="Basic residues" evidence="1">
    <location>
        <begin position="56"/>
        <end position="72"/>
    </location>
</feature>
<gene>
    <name evidence="2" type="ORF">HPB52_006043</name>
</gene>
<evidence type="ECO:0000313" key="3">
    <source>
        <dbReference type="Proteomes" id="UP000821837"/>
    </source>
</evidence>
<feature type="region of interest" description="Disordered" evidence="1">
    <location>
        <begin position="21"/>
        <end position="83"/>
    </location>
</feature>
<dbReference type="EMBL" id="JABSTV010001251">
    <property type="protein sequence ID" value="KAH7951175.1"/>
    <property type="molecule type" value="Genomic_DNA"/>
</dbReference>
<evidence type="ECO:0000256" key="1">
    <source>
        <dbReference type="SAM" id="MobiDB-lite"/>
    </source>
</evidence>
<keyword evidence="3" id="KW-1185">Reference proteome</keyword>
<organism evidence="2 3">
    <name type="scientific">Rhipicephalus sanguineus</name>
    <name type="common">Brown dog tick</name>
    <name type="synonym">Ixodes sanguineus</name>
    <dbReference type="NCBI Taxonomy" id="34632"/>
    <lineage>
        <taxon>Eukaryota</taxon>
        <taxon>Metazoa</taxon>
        <taxon>Ecdysozoa</taxon>
        <taxon>Arthropoda</taxon>
        <taxon>Chelicerata</taxon>
        <taxon>Arachnida</taxon>
        <taxon>Acari</taxon>
        <taxon>Parasitiformes</taxon>
        <taxon>Ixodida</taxon>
        <taxon>Ixodoidea</taxon>
        <taxon>Ixodidae</taxon>
        <taxon>Rhipicephalinae</taxon>
        <taxon>Rhipicephalus</taxon>
        <taxon>Rhipicephalus</taxon>
    </lineage>
</organism>
<reference evidence="2" key="2">
    <citation type="submission" date="2021-09" db="EMBL/GenBank/DDBJ databases">
        <authorList>
            <person name="Jia N."/>
            <person name="Wang J."/>
            <person name="Shi W."/>
            <person name="Du L."/>
            <person name="Sun Y."/>
            <person name="Zhan W."/>
            <person name="Jiang J."/>
            <person name="Wang Q."/>
            <person name="Zhang B."/>
            <person name="Ji P."/>
            <person name="Sakyi L.B."/>
            <person name="Cui X."/>
            <person name="Yuan T."/>
            <person name="Jiang B."/>
            <person name="Yang W."/>
            <person name="Lam T.T.-Y."/>
            <person name="Chang Q."/>
            <person name="Ding S."/>
            <person name="Wang X."/>
            <person name="Zhu J."/>
            <person name="Ruan X."/>
            <person name="Zhao L."/>
            <person name="Wei J."/>
            <person name="Que T."/>
            <person name="Du C."/>
            <person name="Cheng J."/>
            <person name="Dai P."/>
            <person name="Han X."/>
            <person name="Huang E."/>
            <person name="Gao Y."/>
            <person name="Liu J."/>
            <person name="Shao H."/>
            <person name="Ye R."/>
            <person name="Li L."/>
            <person name="Wei W."/>
            <person name="Wang X."/>
            <person name="Wang C."/>
            <person name="Huo Q."/>
            <person name="Li W."/>
            <person name="Guo W."/>
            <person name="Chen H."/>
            <person name="Chen S."/>
            <person name="Zhou L."/>
            <person name="Zhou L."/>
            <person name="Ni X."/>
            <person name="Tian J."/>
            <person name="Zhou Y."/>
            <person name="Sheng Y."/>
            <person name="Liu T."/>
            <person name="Pan Y."/>
            <person name="Xia L."/>
            <person name="Li J."/>
            <person name="Zhao F."/>
            <person name="Cao W."/>
        </authorList>
    </citation>
    <scope>NUCLEOTIDE SEQUENCE</scope>
    <source>
        <strain evidence="2">Rsan-2018</strain>
        <tissue evidence="2">Larvae</tissue>
    </source>
</reference>
<name>A0A9D4SVQ7_RHISA</name>
<dbReference type="AlphaFoldDB" id="A0A9D4SVQ7"/>
<feature type="compositionally biased region" description="Pro residues" evidence="1">
    <location>
        <begin position="22"/>
        <end position="36"/>
    </location>
</feature>
<accession>A0A9D4SVQ7</accession>
<reference evidence="2" key="1">
    <citation type="journal article" date="2020" name="Cell">
        <title>Large-Scale Comparative Analyses of Tick Genomes Elucidate Their Genetic Diversity and Vector Capacities.</title>
        <authorList>
            <consortium name="Tick Genome and Microbiome Consortium (TIGMIC)"/>
            <person name="Jia N."/>
            <person name="Wang J."/>
            <person name="Shi W."/>
            <person name="Du L."/>
            <person name="Sun Y."/>
            <person name="Zhan W."/>
            <person name="Jiang J.F."/>
            <person name="Wang Q."/>
            <person name="Zhang B."/>
            <person name="Ji P."/>
            <person name="Bell-Sakyi L."/>
            <person name="Cui X.M."/>
            <person name="Yuan T.T."/>
            <person name="Jiang B.G."/>
            <person name="Yang W.F."/>
            <person name="Lam T.T."/>
            <person name="Chang Q.C."/>
            <person name="Ding S.J."/>
            <person name="Wang X.J."/>
            <person name="Zhu J.G."/>
            <person name="Ruan X.D."/>
            <person name="Zhao L."/>
            <person name="Wei J.T."/>
            <person name="Ye R.Z."/>
            <person name="Que T.C."/>
            <person name="Du C.H."/>
            <person name="Zhou Y.H."/>
            <person name="Cheng J.X."/>
            <person name="Dai P.F."/>
            <person name="Guo W.B."/>
            <person name="Han X.H."/>
            <person name="Huang E.J."/>
            <person name="Li L.F."/>
            <person name="Wei W."/>
            <person name="Gao Y.C."/>
            <person name="Liu J.Z."/>
            <person name="Shao H.Z."/>
            <person name="Wang X."/>
            <person name="Wang C.C."/>
            <person name="Yang T.C."/>
            <person name="Huo Q.B."/>
            <person name="Li W."/>
            <person name="Chen H.Y."/>
            <person name="Chen S.E."/>
            <person name="Zhou L.G."/>
            <person name="Ni X.B."/>
            <person name="Tian J.H."/>
            <person name="Sheng Y."/>
            <person name="Liu T."/>
            <person name="Pan Y.S."/>
            <person name="Xia L.Y."/>
            <person name="Li J."/>
            <person name="Zhao F."/>
            <person name="Cao W.C."/>
        </authorList>
    </citation>
    <scope>NUCLEOTIDE SEQUENCE</scope>
    <source>
        <strain evidence="2">Rsan-2018</strain>
    </source>
</reference>
<evidence type="ECO:0000313" key="2">
    <source>
        <dbReference type="EMBL" id="KAH7951175.1"/>
    </source>
</evidence>
<comment type="caution">
    <text evidence="2">The sequence shown here is derived from an EMBL/GenBank/DDBJ whole genome shotgun (WGS) entry which is preliminary data.</text>
</comment>
<proteinExistence type="predicted"/>